<dbReference type="InterPro" id="IPR006664">
    <property type="entry name" value="OMP_bac"/>
</dbReference>
<feature type="domain" description="OmpA-like" evidence="6">
    <location>
        <begin position="180"/>
        <end position="299"/>
    </location>
</feature>
<keyword evidence="5" id="KW-0732">Signal</keyword>
<keyword evidence="3" id="KW-0998">Cell outer membrane</keyword>
<dbReference type="PANTHER" id="PTHR30329">
    <property type="entry name" value="STATOR ELEMENT OF FLAGELLAR MOTOR COMPLEX"/>
    <property type="match status" value="1"/>
</dbReference>
<gene>
    <name evidence="7" type="ORF">IF202_03725</name>
</gene>
<dbReference type="Gene3D" id="3.30.1330.60">
    <property type="entry name" value="OmpA-like domain"/>
    <property type="match status" value="2"/>
</dbReference>
<evidence type="ECO:0000313" key="8">
    <source>
        <dbReference type="Proteomes" id="UP000604161"/>
    </source>
</evidence>
<dbReference type="Pfam" id="PF00691">
    <property type="entry name" value="OmpA"/>
    <property type="match status" value="2"/>
</dbReference>
<evidence type="ECO:0000259" key="6">
    <source>
        <dbReference type="PROSITE" id="PS51123"/>
    </source>
</evidence>
<evidence type="ECO:0000256" key="4">
    <source>
        <dbReference type="PROSITE-ProRule" id="PRU00473"/>
    </source>
</evidence>
<evidence type="ECO:0000256" key="2">
    <source>
        <dbReference type="ARBA" id="ARBA00023136"/>
    </source>
</evidence>
<comment type="subcellular location">
    <subcellularLocation>
        <location evidence="1">Cell outer membrane</location>
    </subcellularLocation>
</comment>
<dbReference type="Proteomes" id="UP000604161">
    <property type="component" value="Unassembled WGS sequence"/>
</dbReference>
<dbReference type="InterPro" id="IPR036737">
    <property type="entry name" value="OmpA-like_sf"/>
</dbReference>
<dbReference type="CDD" id="cd07185">
    <property type="entry name" value="OmpA_C-like"/>
    <property type="match status" value="2"/>
</dbReference>
<dbReference type="PROSITE" id="PS51123">
    <property type="entry name" value="OMPA_2"/>
    <property type="match status" value="2"/>
</dbReference>
<proteinExistence type="predicted"/>
<dbReference type="PANTHER" id="PTHR30329:SF21">
    <property type="entry name" value="LIPOPROTEIN YIAD-RELATED"/>
    <property type="match status" value="1"/>
</dbReference>
<evidence type="ECO:0000256" key="5">
    <source>
        <dbReference type="SAM" id="SignalP"/>
    </source>
</evidence>
<dbReference type="PRINTS" id="PR01021">
    <property type="entry name" value="OMPADOMAIN"/>
</dbReference>
<dbReference type="SUPFAM" id="SSF103088">
    <property type="entry name" value="OmpA-like"/>
    <property type="match status" value="2"/>
</dbReference>
<comment type="caution">
    <text evidence="7">The sequence shown here is derived from an EMBL/GenBank/DDBJ whole genome shotgun (WGS) entry which is preliminary data.</text>
</comment>
<keyword evidence="8" id="KW-1185">Reference proteome</keyword>
<dbReference type="InterPro" id="IPR006665">
    <property type="entry name" value="OmpA-like"/>
</dbReference>
<dbReference type="RefSeq" id="WP_191593509.1">
    <property type="nucleotide sequence ID" value="NZ_JACYFC010000001.1"/>
</dbReference>
<keyword evidence="2 4" id="KW-0472">Membrane</keyword>
<organism evidence="7 8">
    <name type="scientific">Marinomonas colpomeniae</name>
    <dbReference type="NCBI Taxonomy" id="2774408"/>
    <lineage>
        <taxon>Bacteria</taxon>
        <taxon>Pseudomonadati</taxon>
        <taxon>Pseudomonadota</taxon>
        <taxon>Gammaproteobacteria</taxon>
        <taxon>Oceanospirillales</taxon>
        <taxon>Oceanospirillaceae</taxon>
        <taxon>Marinomonas</taxon>
    </lineage>
</organism>
<name>A0ABR8NVS6_9GAMM</name>
<accession>A0ABR8NVS6</accession>
<evidence type="ECO:0000256" key="1">
    <source>
        <dbReference type="ARBA" id="ARBA00004442"/>
    </source>
</evidence>
<reference evidence="7 8" key="1">
    <citation type="submission" date="2020-09" db="EMBL/GenBank/DDBJ databases">
        <title>Marinomonas sp. nov., isolated from the cysticercosis algae of Qingdao, China.</title>
        <authorList>
            <person name="Sun X."/>
        </authorList>
    </citation>
    <scope>NUCLEOTIDE SEQUENCE [LARGE SCALE GENOMIC DNA]</scope>
    <source>
        <strain evidence="7 8">SM2066</strain>
    </source>
</reference>
<dbReference type="InterPro" id="IPR050330">
    <property type="entry name" value="Bact_OuterMem_StrucFunc"/>
</dbReference>
<dbReference type="EMBL" id="JACYFC010000001">
    <property type="protein sequence ID" value="MBD5770149.1"/>
    <property type="molecule type" value="Genomic_DNA"/>
</dbReference>
<sequence length="319" mass="35684">MKILARTIVIFFSLFSTFTNSEPLYPSNIIDSLKDSDHDGVIDARDVCENTKLGSNIDHHGCPATQLGFFTFNFDVQFDTGKHQLKAEFHEKLEDLALFLDKHSEAIILIEGHTDNQGTESYNQVLSKKRAESIANALTSEFNIKSNQIKTFGYGQERPVASNSNEAGRESNRRVSGEIITPIVYPISSDLKVLTIPFETTEKKALSVIDNLGLYLVSNSESLVIIEGYTDNIGNKISNLASSGQQANKVAVKLSSQYSIPQERIKVLGYGQDFPIASNNTFEGREKNRRIEITVATRFKAHKEISLKKWTIWNIDNDS</sequence>
<protein>
    <submittedName>
        <fullName evidence="7">OmpA family protein</fullName>
    </submittedName>
</protein>
<evidence type="ECO:0000313" key="7">
    <source>
        <dbReference type="EMBL" id="MBD5770149.1"/>
    </source>
</evidence>
<evidence type="ECO:0000256" key="3">
    <source>
        <dbReference type="ARBA" id="ARBA00023237"/>
    </source>
</evidence>
<feature type="signal peptide" evidence="5">
    <location>
        <begin position="1"/>
        <end position="21"/>
    </location>
</feature>
<feature type="chain" id="PRO_5045793284" evidence="5">
    <location>
        <begin position="22"/>
        <end position="319"/>
    </location>
</feature>
<feature type="domain" description="OmpA-like" evidence="6">
    <location>
        <begin position="65"/>
        <end position="183"/>
    </location>
</feature>